<dbReference type="GO" id="GO:0016301">
    <property type="term" value="F:kinase activity"/>
    <property type="evidence" value="ECO:0007669"/>
    <property type="project" value="UniProtKB-KW"/>
</dbReference>
<evidence type="ECO:0000259" key="10">
    <source>
        <dbReference type="PROSITE" id="PS50885"/>
    </source>
</evidence>
<dbReference type="EC" id="2.7.13.3" evidence="3"/>
<feature type="domain" description="Histidine kinase" evidence="9">
    <location>
        <begin position="228"/>
        <end position="423"/>
    </location>
</feature>
<dbReference type="SUPFAM" id="SSF55874">
    <property type="entry name" value="ATPase domain of HSP90 chaperone/DNA topoisomerase II/histidine kinase"/>
    <property type="match status" value="1"/>
</dbReference>
<dbReference type="PROSITE" id="PS50109">
    <property type="entry name" value="HIS_KIN"/>
    <property type="match status" value="1"/>
</dbReference>
<evidence type="ECO:0000256" key="2">
    <source>
        <dbReference type="ARBA" id="ARBA00004370"/>
    </source>
</evidence>
<dbReference type="InterPro" id="IPR005467">
    <property type="entry name" value="His_kinase_dom"/>
</dbReference>
<dbReference type="PANTHER" id="PTHR45436">
    <property type="entry name" value="SENSOR HISTIDINE KINASE YKOH"/>
    <property type="match status" value="1"/>
</dbReference>
<dbReference type="InterPro" id="IPR050428">
    <property type="entry name" value="TCS_sensor_his_kinase"/>
</dbReference>
<dbReference type="CDD" id="cd00082">
    <property type="entry name" value="HisKA"/>
    <property type="match status" value="1"/>
</dbReference>
<sequence length="425" mass="46927">MMRLLGLKWLALLTILTLGIGLVTGYTLLSAHSYMSGMDNIVAGQLGRAGMQTVAFELGIPAPREEYIVTRTWEQQPAIIRDSFDQPPQQSGVLYKVYANEGEPTARLYFAVRQETPAGDRFVTQQLAPLPNGAGQVISPAQNRLINLTLIGLGIALMIGLAVGLLWRRVSRPITALGNWAAALSERNLSEPVPDFVYPELNQFAELVRTSLTSAHQGLEREQLFLSHTSHELRTPISVVRANLELLRRIQSSTQAPPDPRETEIINRIDRASLTMKDVTETLLWLGRDDSSTHPSVMLRVDEIIGELVDGLRYLLQGHPVELDLNLEPAELNLPEAPTRIVLGNLIRNAFQHTRSGRVTITQRGGHVEIVNSLSEGEEACSETGFGLGLKLTERFTEKLGWGYTNVPGTAGRKVEIVLNTLTPR</sequence>
<dbReference type="InterPro" id="IPR003660">
    <property type="entry name" value="HAMP_dom"/>
</dbReference>
<keyword evidence="6 11" id="KW-0418">Kinase</keyword>
<keyword evidence="8" id="KW-0812">Transmembrane</keyword>
<comment type="catalytic activity">
    <reaction evidence="1">
        <text>ATP + protein L-histidine = ADP + protein N-phospho-L-histidine.</text>
        <dbReference type="EC" id="2.7.13.3"/>
    </reaction>
</comment>
<organism evidence="11 12">
    <name type="scientific">Halopseudomonas salina</name>
    <dbReference type="NCBI Taxonomy" id="1323744"/>
    <lineage>
        <taxon>Bacteria</taxon>
        <taxon>Pseudomonadati</taxon>
        <taxon>Pseudomonadota</taxon>
        <taxon>Gammaproteobacteria</taxon>
        <taxon>Pseudomonadales</taxon>
        <taxon>Pseudomonadaceae</taxon>
        <taxon>Halopseudomonas</taxon>
    </lineage>
</organism>
<dbReference type="Gene3D" id="1.10.287.130">
    <property type="match status" value="1"/>
</dbReference>
<keyword evidence="5" id="KW-0808">Transferase</keyword>
<keyword evidence="4" id="KW-0597">Phosphoprotein</keyword>
<evidence type="ECO:0000256" key="3">
    <source>
        <dbReference type="ARBA" id="ARBA00012438"/>
    </source>
</evidence>
<keyword evidence="7" id="KW-0902">Two-component regulatory system</keyword>
<dbReference type="Proteomes" id="UP000638188">
    <property type="component" value="Unassembled WGS sequence"/>
</dbReference>
<evidence type="ECO:0000256" key="8">
    <source>
        <dbReference type="SAM" id="Phobius"/>
    </source>
</evidence>
<keyword evidence="8" id="KW-0472">Membrane</keyword>
<evidence type="ECO:0000256" key="1">
    <source>
        <dbReference type="ARBA" id="ARBA00000085"/>
    </source>
</evidence>
<dbReference type="SUPFAM" id="SSF47384">
    <property type="entry name" value="Homodimeric domain of signal transducing histidine kinase"/>
    <property type="match status" value="1"/>
</dbReference>
<dbReference type="EMBL" id="BMFF01000007">
    <property type="protein sequence ID" value="GGD09394.1"/>
    <property type="molecule type" value="Genomic_DNA"/>
</dbReference>
<keyword evidence="12" id="KW-1185">Reference proteome</keyword>
<protein>
    <recommendedName>
        <fullName evidence="3">histidine kinase</fullName>
        <ecNumber evidence="3">2.7.13.3</ecNumber>
    </recommendedName>
</protein>
<name>A0ABQ1Q0X6_9GAMM</name>
<dbReference type="SMART" id="SM00388">
    <property type="entry name" value="HisKA"/>
    <property type="match status" value="1"/>
</dbReference>
<evidence type="ECO:0000256" key="4">
    <source>
        <dbReference type="ARBA" id="ARBA00022553"/>
    </source>
</evidence>
<feature type="transmembrane region" description="Helical" evidence="8">
    <location>
        <begin position="145"/>
        <end position="167"/>
    </location>
</feature>
<dbReference type="PANTHER" id="PTHR45436:SF5">
    <property type="entry name" value="SENSOR HISTIDINE KINASE TRCS"/>
    <property type="match status" value="1"/>
</dbReference>
<dbReference type="Pfam" id="PF00512">
    <property type="entry name" value="HisKA"/>
    <property type="match status" value="1"/>
</dbReference>
<evidence type="ECO:0000313" key="12">
    <source>
        <dbReference type="Proteomes" id="UP000638188"/>
    </source>
</evidence>
<accession>A0ABQ1Q0X6</accession>
<evidence type="ECO:0000256" key="6">
    <source>
        <dbReference type="ARBA" id="ARBA00022777"/>
    </source>
</evidence>
<dbReference type="InterPro" id="IPR003661">
    <property type="entry name" value="HisK_dim/P_dom"/>
</dbReference>
<comment type="caution">
    <text evidence="11">The sequence shown here is derived from an EMBL/GenBank/DDBJ whole genome shotgun (WGS) entry which is preliminary data.</text>
</comment>
<feature type="domain" description="HAMP" evidence="10">
    <location>
        <begin position="168"/>
        <end position="220"/>
    </location>
</feature>
<dbReference type="InterPro" id="IPR036890">
    <property type="entry name" value="HATPase_C_sf"/>
</dbReference>
<evidence type="ECO:0000313" key="11">
    <source>
        <dbReference type="EMBL" id="GGD09394.1"/>
    </source>
</evidence>
<reference evidence="12" key="1">
    <citation type="journal article" date="2019" name="Int. J. Syst. Evol. Microbiol.">
        <title>The Global Catalogue of Microorganisms (GCM) 10K type strain sequencing project: providing services to taxonomists for standard genome sequencing and annotation.</title>
        <authorList>
            <consortium name="The Broad Institute Genomics Platform"/>
            <consortium name="The Broad Institute Genome Sequencing Center for Infectious Disease"/>
            <person name="Wu L."/>
            <person name="Ma J."/>
        </authorList>
    </citation>
    <scope>NUCLEOTIDE SEQUENCE [LARGE SCALE GENOMIC DNA]</scope>
    <source>
        <strain evidence="12">CGMCC 1.12482</strain>
    </source>
</reference>
<evidence type="ECO:0000256" key="7">
    <source>
        <dbReference type="ARBA" id="ARBA00023012"/>
    </source>
</evidence>
<dbReference type="InterPro" id="IPR036097">
    <property type="entry name" value="HisK_dim/P_sf"/>
</dbReference>
<dbReference type="RefSeq" id="WP_150278864.1">
    <property type="nucleotide sequence ID" value="NZ_BMFF01000007.1"/>
</dbReference>
<dbReference type="PROSITE" id="PS50885">
    <property type="entry name" value="HAMP"/>
    <property type="match status" value="1"/>
</dbReference>
<evidence type="ECO:0000256" key="5">
    <source>
        <dbReference type="ARBA" id="ARBA00022679"/>
    </source>
</evidence>
<evidence type="ECO:0000259" key="9">
    <source>
        <dbReference type="PROSITE" id="PS50109"/>
    </source>
</evidence>
<comment type="subcellular location">
    <subcellularLocation>
        <location evidence="2">Membrane</location>
    </subcellularLocation>
</comment>
<gene>
    <name evidence="11" type="ORF">GCM10007418_30560</name>
</gene>
<keyword evidence="8" id="KW-1133">Transmembrane helix</keyword>
<dbReference type="Gene3D" id="3.30.565.10">
    <property type="entry name" value="Histidine kinase-like ATPase, C-terminal domain"/>
    <property type="match status" value="1"/>
</dbReference>
<proteinExistence type="predicted"/>